<sequence>MAFPTTREGTQAAATRKKQSRKPSPAATGLAASNDGNNCCDGSEHDNRWRTRGEPYHGGERQIQATTSTIEKKKKGDAMQWERKGRVRKAALELGG</sequence>
<dbReference type="Proteomes" id="UP000188268">
    <property type="component" value="Unassembled WGS sequence"/>
</dbReference>
<accession>A0A1R3GGT9</accession>
<gene>
    <name evidence="2" type="ORF">CCACVL1_25851</name>
</gene>
<feature type="region of interest" description="Disordered" evidence="1">
    <location>
        <begin position="1"/>
        <end position="84"/>
    </location>
</feature>
<comment type="caution">
    <text evidence="2">The sequence shown here is derived from an EMBL/GenBank/DDBJ whole genome shotgun (WGS) entry which is preliminary data.</text>
</comment>
<keyword evidence="3" id="KW-1185">Reference proteome</keyword>
<evidence type="ECO:0000313" key="3">
    <source>
        <dbReference type="Proteomes" id="UP000188268"/>
    </source>
</evidence>
<dbReference type="Gramene" id="OMO57292">
    <property type="protein sequence ID" value="OMO57292"/>
    <property type="gene ID" value="CCACVL1_25851"/>
</dbReference>
<name>A0A1R3GGT9_COCAP</name>
<proteinExistence type="predicted"/>
<protein>
    <submittedName>
        <fullName evidence="2">Uncharacterized protein</fullName>
    </submittedName>
</protein>
<reference evidence="2 3" key="1">
    <citation type="submission" date="2013-09" db="EMBL/GenBank/DDBJ databases">
        <title>Corchorus capsularis genome sequencing.</title>
        <authorList>
            <person name="Alam M."/>
            <person name="Haque M.S."/>
            <person name="Islam M.S."/>
            <person name="Emdad E.M."/>
            <person name="Islam M.M."/>
            <person name="Ahmed B."/>
            <person name="Halim A."/>
            <person name="Hossen Q.M.M."/>
            <person name="Hossain M.Z."/>
            <person name="Ahmed R."/>
            <person name="Khan M.M."/>
            <person name="Islam R."/>
            <person name="Rashid M.M."/>
            <person name="Khan S.A."/>
            <person name="Rahman M.S."/>
            <person name="Alam M."/>
        </authorList>
    </citation>
    <scope>NUCLEOTIDE SEQUENCE [LARGE SCALE GENOMIC DNA]</scope>
    <source>
        <strain evidence="3">cv. CVL-1</strain>
        <tissue evidence="2">Whole seedling</tissue>
    </source>
</reference>
<dbReference type="AlphaFoldDB" id="A0A1R3GGT9"/>
<feature type="compositionally biased region" description="Basic and acidic residues" evidence="1">
    <location>
        <begin position="70"/>
        <end position="84"/>
    </location>
</feature>
<organism evidence="2 3">
    <name type="scientific">Corchorus capsularis</name>
    <name type="common">Jute</name>
    <dbReference type="NCBI Taxonomy" id="210143"/>
    <lineage>
        <taxon>Eukaryota</taxon>
        <taxon>Viridiplantae</taxon>
        <taxon>Streptophyta</taxon>
        <taxon>Embryophyta</taxon>
        <taxon>Tracheophyta</taxon>
        <taxon>Spermatophyta</taxon>
        <taxon>Magnoliopsida</taxon>
        <taxon>eudicotyledons</taxon>
        <taxon>Gunneridae</taxon>
        <taxon>Pentapetalae</taxon>
        <taxon>rosids</taxon>
        <taxon>malvids</taxon>
        <taxon>Malvales</taxon>
        <taxon>Malvaceae</taxon>
        <taxon>Grewioideae</taxon>
        <taxon>Apeibeae</taxon>
        <taxon>Corchorus</taxon>
    </lineage>
</organism>
<feature type="compositionally biased region" description="Basic and acidic residues" evidence="1">
    <location>
        <begin position="42"/>
        <end position="60"/>
    </location>
</feature>
<evidence type="ECO:0000256" key="1">
    <source>
        <dbReference type="SAM" id="MobiDB-lite"/>
    </source>
</evidence>
<evidence type="ECO:0000313" key="2">
    <source>
        <dbReference type="EMBL" id="OMO57292.1"/>
    </source>
</evidence>
<dbReference type="EMBL" id="AWWV01014391">
    <property type="protein sequence ID" value="OMO57292.1"/>
    <property type="molecule type" value="Genomic_DNA"/>
</dbReference>